<dbReference type="GO" id="GO:0046983">
    <property type="term" value="F:protein dimerization activity"/>
    <property type="evidence" value="ECO:0007669"/>
    <property type="project" value="InterPro"/>
</dbReference>
<proteinExistence type="predicted"/>
<dbReference type="Gene3D" id="3.30.565.10">
    <property type="entry name" value="Histidine kinase-like ATPase, C-terminal domain"/>
    <property type="match status" value="1"/>
</dbReference>
<dbReference type="PANTHER" id="PTHR24421:SF63">
    <property type="entry name" value="SENSOR HISTIDINE KINASE DESK"/>
    <property type="match status" value="1"/>
</dbReference>
<reference evidence="6 7" key="1">
    <citation type="submission" date="2016-10" db="EMBL/GenBank/DDBJ databases">
        <authorList>
            <person name="de Groot N.N."/>
        </authorList>
    </citation>
    <scope>NUCLEOTIDE SEQUENCE [LARGE SCALE GENOMIC DNA]</scope>
    <source>
        <strain evidence="6 7">CGMCC 4.5681</strain>
    </source>
</reference>
<keyword evidence="7" id="KW-1185">Reference proteome</keyword>
<dbReference type="Pfam" id="PF07730">
    <property type="entry name" value="HisKA_3"/>
    <property type="match status" value="1"/>
</dbReference>
<accession>A0A1G9J6K9</accession>
<evidence type="ECO:0000313" key="7">
    <source>
        <dbReference type="Proteomes" id="UP000198683"/>
    </source>
</evidence>
<evidence type="ECO:0000259" key="5">
    <source>
        <dbReference type="Pfam" id="PF07730"/>
    </source>
</evidence>
<keyword evidence="2 6" id="KW-0418">Kinase</keyword>
<evidence type="ECO:0000256" key="3">
    <source>
        <dbReference type="ARBA" id="ARBA00023012"/>
    </source>
</evidence>
<keyword evidence="4" id="KW-0812">Transmembrane</keyword>
<protein>
    <submittedName>
        <fullName evidence="6">Two-component system, NarL family, sensor histidine kinase DesK</fullName>
    </submittedName>
</protein>
<dbReference type="InterPro" id="IPR011712">
    <property type="entry name" value="Sig_transdc_His_kin_sub3_dim/P"/>
</dbReference>
<dbReference type="AlphaFoldDB" id="A0A1G9J6K9"/>
<keyword evidence="3" id="KW-0902">Two-component regulatory system</keyword>
<dbReference type="CDD" id="cd16917">
    <property type="entry name" value="HATPase_UhpB-NarQ-NarX-like"/>
    <property type="match status" value="1"/>
</dbReference>
<dbReference type="Proteomes" id="UP000198683">
    <property type="component" value="Unassembled WGS sequence"/>
</dbReference>
<feature type="transmembrane region" description="Helical" evidence="4">
    <location>
        <begin position="73"/>
        <end position="95"/>
    </location>
</feature>
<feature type="domain" description="Signal transduction histidine kinase subgroup 3 dimerisation and phosphoacceptor" evidence="5">
    <location>
        <begin position="184"/>
        <end position="250"/>
    </location>
</feature>
<gene>
    <name evidence="6" type="ORF">SAMN05421874_119137</name>
</gene>
<dbReference type="SUPFAM" id="SSF55874">
    <property type="entry name" value="ATPase domain of HSP90 chaperone/DNA topoisomerase II/histidine kinase"/>
    <property type="match status" value="1"/>
</dbReference>
<keyword evidence="1" id="KW-0808">Transferase</keyword>
<dbReference type="Gene3D" id="1.20.5.1930">
    <property type="match status" value="1"/>
</dbReference>
<feature type="transmembrane region" description="Helical" evidence="4">
    <location>
        <begin position="18"/>
        <end position="36"/>
    </location>
</feature>
<feature type="transmembrane region" description="Helical" evidence="4">
    <location>
        <begin position="141"/>
        <end position="159"/>
    </location>
</feature>
<feature type="transmembrane region" description="Helical" evidence="4">
    <location>
        <begin position="43"/>
        <end position="67"/>
    </location>
</feature>
<keyword evidence="4" id="KW-0472">Membrane</keyword>
<evidence type="ECO:0000256" key="2">
    <source>
        <dbReference type="ARBA" id="ARBA00022777"/>
    </source>
</evidence>
<organism evidence="6 7">
    <name type="scientific">Nonomuraea maritima</name>
    <dbReference type="NCBI Taxonomy" id="683260"/>
    <lineage>
        <taxon>Bacteria</taxon>
        <taxon>Bacillati</taxon>
        <taxon>Actinomycetota</taxon>
        <taxon>Actinomycetes</taxon>
        <taxon>Streptosporangiales</taxon>
        <taxon>Streptosporangiaceae</taxon>
        <taxon>Nonomuraea</taxon>
    </lineage>
</organism>
<evidence type="ECO:0000256" key="1">
    <source>
        <dbReference type="ARBA" id="ARBA00022679"/>
    </source>
</evidence>
<dbReference type="RefSeq" id="WP_090770174.1">
    <property type="nucleotide sequence ID" value="NZ_FNFB01000019.1"/>
</dbReference>
<sequence length="373" mass="39704">MNRLFQGDVEGPELLQRAFWMSFGLLFLAPVVVAVANYEGPRLWLGIAALLVFTLTYYAAAFVRWHWDDPFTVRSLVVLGVFALLAVGLPPLFGLEWMGLPVYLAFVLAMSLPLRWAAVGVLVSMAVVIGDGLLVGAPAPMIGGIALVLLAFGMMMVALRHSRTLVAQLHEARGEVARLAAADERLRIARDLHDLLGHSLSLIVLKSELARRLAERDPARAVAEIGDIESVARSSLADVREAISGYRRRDLGEELDGARAVLAAAGVDATVRMSGAPLPEAADGLFGWAVRESVTNVVRHARASRCVIEMGRDGDDALLEVRDNGRAKGKHVPGNGLNGLSERVAAEGGTVESGSLPGGGFRVAVRVPVGSGS</sequence>
<dbReference type="GO" id="GO:0000155">
    <property type="term" value="F:phosphorelay sensor kinase activity"/>
    <property type="evidence" value="ECO:0007669"/>
    <property type="project" value="InterPro"/>
</dbReference>
<dbReference type="STRING" id="683260.SAMN05421874_119137"/>
<evidence type="ECO:0000313" key="6">
    <source>
        <dbReference type="EMBL" id="SDL33150.1"/>
    </source>
</evidence>
<keyword evidence="4" id="KW-1133">Transmembrane helix</keyword>
<dbReference type="GO" id="GO:0016020">
    <property type="term" value="C:membrane"/>
    <property type="evidence" value="ECO:0007669"/>
    <property type="project" value="InterPro"/>
</dbReference>
<dbReference type="PANTHER" id="PTHR24421">
    <property type="entry name" value="NITRATE/NITRITE SENSOR PROTEIN NARX-RELATED"/>
    <property type="match status" value="1"/>
</dbReference>
<dbReference type="InterPro" id="IPR050482">
    <property type="entry name" value="Sensor_HK_TwoCompSys"/>
</dbReference>
<evidence type="ECO:0000256" key="4">
    <source>
        <dbReference type="SAM" id="Phobius"/>
    </source>
</evidence>
<feature type="transmembrane region" description="Helical" evidence="4">
    <location>
        <begin position="102"/>
        <end position="129"/>
    </location>
</feature>
<dbReference type="EMBL" id="FNFB01000019">
    <property type="protein sequence ID" value="SDL33150.1"/>
    <property type="molecule type" value="Genomic_DNA"/>
</dbReference>
<name>A0A1G9J6K9_9ACTN</name>
<dbReference type="InterPro" id="IPR036890">
    <property type="entry name" value="HATPase_C_sf"/>
</dbReference>